<gene>
    <name evidence="2" type="ORF">g.51501</name>
</gene>
<proteinExistence type="predicted"/>
<sequence>KTSVTKTFTPGIRQTCNQKLNRTKGAFIRKVKNVKPKPHESAKPAARKLNSILTNRKTSVTKTFTPGIRQTCNQKLNRTKGAFIRKVKNVKPKPHESAKPAARKLNSILTN</sequence>
<evidence type="ECO:0000256" key="1">
    <source>
        <dbReference type="SAM" id="MobiDB-lite"/>
    </source>
</evidence>
<name>A0A1B6KG23_9HEMI</name>
<accession>A0A1B6KG23</accession>
<feature type="region of interest" description="Disordered" evidence="1">
    <location>
        <begin position="90"/>
        <end position="111"/>
    </location>
</feature>
<evidence type="ECO:0000313" key="2">
    <source>
        <dbReference type="EMBL" id="JAT10365.1"/>
    </source>
</evidence>
<feature type="non-terminal residue" evidence="2">
    <location>
        <position position="111"/>
    </location>
</feature>
<dbReference type="AlphaFoldDB" id="A0A1B6KG23"/>
<organism evidence="2">
    <name type="scientific">Graphocephala atropunctata</name>
    <dbReference type="NCBI Taxonomy" id="36148"/>
    <lineage>
        <taxon>Eukaryota</taxon>
        <taxon>Metazoa</taxon>
        <taxon>Ecdysozoa</taxon>
        <taxon>Arthropoda</taxon>
        <taxon>Hexapoda</taxon>
        <taxon>Insecta</taxon>
        <taxon>Pterygota</taxon>
        <taxon>Neoptera</taxon>
        <taxon>Paraneoptera</taxon>
        <taxon>Hemiptera</taxon>
        <taxon>Auchenorrhyncha</taxon>
        <taxon>Membracoidea</taxon>
        <taxon>Cicadellidae</taxon>
        <taxon>Cicadellinae</taxon>
        <taxon>Cicadellini</taxon>
        <taxon>Graphocephala</taxon>
    </lineage>
</organism>
<feature type="non-terminal residue" evidence="2">
    <location>
        <position position="1"/>
    </location>
</feature>
<reference evidence="2" key="1">
    <citation type="submission" date="2015-11" db="EMBL/GenBank/DDBJ databases">
        <title>De novo transcriptome assembly of four potential Pierce s Disease insect vectors from Arizona vineyards.</title>
        <authorList>
            <person name="Tassone E.E."/>
        </authorList>
    </citation>
    <scope>NUCLEOTIDE SEQUENCE</scope>
</reference>
<protein>
    <submittedName>
        <fullName evidence="2">Uncharacterized protein</fullName>
    </submittedName>
</protein>
<dbReference type="EMBL" id="GEBQ01029612">
    <property type="protein sequence ID" value="JAT10365.1"/>
    <property type="molecule type" value="Transcribed_RNA"/>
</dbReference>